<dbReference type="EMBL" id="MU596872">
    <property type="protein sequence ID" value="KAI5606753.1"/>
    <property type="molecule type" value="Genomic_DNA"/>
</dbReference>
<sequence length="77" mass="8525">LIIALVVCVAVCVLASLCSSLMRLNFMRTLVLRVGSTMEADRLINSDLGSPSRIVESTESISLPTTRRRLRSLDTFR</sequence>
<name>A0AAD4ZZ73_SILAS</name>
<dbReference type="AlphaFoldDB" id="A0AAD4ZZ73"/>
<keyword evidence="2" id="KW-1185">Reference proteome</keyword>
<evidence type="ECO:0000313" key="2">
    <source>
        <dbReference type="Proteomes" id="UP001205998"/>
    </source>
</evidence>
<comment type="caution">
    <text evidence="1">The sequence shown here is derived from an EMBL/GenBank/DDBJ whole genome shotgun (WGS) entry which is preliminary data.</text>
</comment>
<gene>
    <name evidence="1" type="ORF">C0J50_12501</name>
</gene>
<feature type="non-terminal residue" evidence="1">
    <location>
        <position position="77"/>
    </location>
</feature>
<organism evidence="1 2">
    <name type="scientific">Silurus asotus</name>
    <name type="common">Amur catfish</name>
    <name type="synonym">Parasilurus asotus</name>
    <dbReference type="NCBI Taxonomy" id="30991"/>
    <lineage>
        <taxon>Eukaryota</taxon>
        <taxon>Metazoa</taxon>
        <taxon>Chordata</taxon>
        <taxon>Craniata</taxon>
        <taxon>Vertebrata</taxon>
        <taxon>Euteleostomi</taxon>
        <taxon>Actinopterygii</taxon>
        <taxon>Neopterygii</taxon>
        <taxon>Teleostei</taxon>
        <taxon>Ostariophysi</taxon>
        <taxon>Siluriformes</taxon>
        <taxon>Siluridae</taxon>
        <taxon>Silurus</taxon>
    </lineage>
</organism>
<feature type="non-terminal residue" evidence="1">
    <location>
        <position position="1"/>
    </location>
</feature>
<protein>
    <submittedName>
        <fullName evidence="1">Heparan-alpha-glucosaminide N-acetyltransferase isoform X2</fullName>
    </submittedName>
</protein>
<dbReference type="Proteomes" id="UP001205998">
    <property type="component" value="Unassembled WGS sequence"/>
</dbReference>
<evidence type="ECO:0000313" key="1">
    <source>
        <dbReference type="EMBL" id="KAI5606753.1"/>
    </source>
</evidence>
<accession>A0AAD4ZZ73</accession>
<reference evidence="1" key="1">
    <citation type="submission" date="2018-07" db="EMBL/GenBank/DDBJ databases">
        <title>Comparative genomics of catfishes provides insights into carnivory and benthic adaptation.</title>
        <authorList>
            <person name="Zhang Y."/>
            <person name="Wang D."/>
            <person name="Peng Z."/>
            <person name="Zheng S."/>
            <person name="Shao F."/>
            <person name="Tao W."/>
        </authorList>
    </citation>
    <scope>NUCLEOTIDE SEQUENCE</scope>
    <source>
        <strain evidence="1">Chongqing</strain>
    </source>
</reference>
<proteinExistence type="predicted"/>